<evidence type="ECO:0000313" key="6">
    <source>
        <dbReference type="Proteomes" id="UP000579281"/>
    </source>
</evidence>
<evidence type="ECO:0000313" key="5">
    <source>
        <dbReference type="EMBL" id="MBB6215407.1"/>
    </source>
</evidence>
<evidence type="ECO:0000256" key="3">
    <source>
        <dbReference type="ARBA" id="ARBA00023163"/>
    </source>
</evidence>
<proteinExistence type="predicted"/>
<keyword evidence="6" id="KW-1185">Reference proteome</keyword>
<dbReference type="InterPro" id="IPR000835">
    <property type="entry name" value="HTH_MarR-typ"/>
</dbReference>
<dbReference type="PROSITE" id="PS50995">
    <property type="entry name" value="HTH_MARR_2"/>
    <property type="match status" value="1"/>
</dbReference>
<evidence type="ECO:0000259" key="4">
    <source>
        <dbReference type="PROSITE" id="PS50995"/>
    </source>
</evidence>
<dbReference type="GO" id="GO:0003677">
    <property type="term" value="F:DNA binding"/>
    <property type="evidence" value="ECO:0007669"/>
    <property type="project" value="UniProtKB-KW"/>
</dbReference>
<protein>
    <submittedName>
        <fullName evidence="5">DNA-binding MarR family transcriptional regulator</fullName>
    </submittedName>
</protein>
<dbReference type="EMBL" id="JACHEN010000007">
    <property type="protein sequence ID" value="MBB6215407.1"/>
    <property type="molecule type" value="Genomic_DNA"/>
</dbReference>
<keyword evidence="3" id="KW-0804">Transcription</keyword>
<dbReference type="Pfam" id="PF01047">
    <property type="entry name" value="MarR"/>
    <property type="match status" value="1"/>
</dbReference>
<gene>
    <name evidence="5" type="ORF">HNQ80_001496</name>
</gene>
<sequence length="150" mass="17812">MEKLQNLVIHDFIRMTERIANGKTNVLHFGSEEMTFYRGEIHMIKMVGDCPGIFISEMARNFNITRAVVAKTIRKLEERGFLNKEEDAKDRKRLRLFLTEKGKRAYALHHEYHQTFDRPLFAYLESLDDNELRVLQEFLKHANSLVENHF</sequence>
<accession>A0A841KPP3</accession>
<dbReference type="RefSeq" id="WP_184309677.1">
    <property type="nucleotide sequence ID" value="NZ_JACHEN010000007.1"/>
</dbReference>
<dbReference type="GO" id="GO:0003700">
    <property type="term" value="F:DNA-binding transcription factor activity"/>
    <property type="evidence" value="ECO:0007669"/>
    <property type="project" value="InterPro"/>
</dbReference>
<comment type="caution">
    <text evidence="5">The sequence shown here is derived from an EMBL/GenBank/DDBJ whole genome shotgun (WGS) entry which is preliminary data.</text>
</comment>
<dbReference type="Gene3D" id="1.10.10.10">
    <property type="entry name" value="Winged helix-like DNA-binding domain superfamily/Winged helix DNA-binding domain"/>
    <property type="match status" value="1"/>
</dbReference>
<reference evidence="5 6" key="1">
    <citation type="submission" date="2020-08" db="EMBL/GenBank/DDBJ databases">
        <title>Genomic Encyclopedia of Type Strains, Phase IV (KMG-IV): sequencing the most valuable type-strain genomes for metagenomic binning, comparative biology and taxonomic classification.</title>
        <authorList>
            <person name="Goeker M."/>
        </authorList>
    </citation>
    <scope>NUCLEOTIDE SEQUENCE [LARGE SCALE GENOMIC DNA]</scope>
    <source>
        <strain evidence="5 6">DSM 103526</strain>
    </source>
</reference>
<keyword evidence="2 5" id="KW-0238">DNA-binding</keyword>
<dbReference type="PANTHER" id="PTHR42756:SF1">
    <property type="entry name" value="TRANSCRIPTIONAL REPRESSOR OF EMRAB OPERON"/>
    <property type="match status" value="1"/>
</dbReference>
<evidence type="ECO:0000256" key="2">
    <source>
        <dbReference type="ARBA" id="ARBA00023125"/>
    </source>
</evidence>
<dbReference type="AlphaFoldDB" id="A0A841KPP3"/>
<dbReference type="InterPro" id="IPR036388">
    <property type="entry name" value="WH-like_DNA-bd_sf"/>
</dbReference>
<dbReference type="SUPFAM" id="SSF46785">
    <property type="entry name" value="Winged helix' DNA-binding domain"/>
    <property type="match status" value="1"/>
</dbReference>
<dbReference type="InterPro" id="IPR036390">
    <property type="entry name" value="WH_DNA-bd_sf"/>
</dbReference>
<dbReference type="SMART" id="SM00347">
    <property type="entry name" value="HTH_MARR"/>
    <property type="match status" value="1"/>
</dbReference>
<feature type="domain" description="HTH marR-type" evidence="4">
    <location>
        <begin position="5"/>
        <end position="144"/>
    </location>
</feature>
<name>A0A841KPP3_9FIRM</name>
<dbReference type="PANTHER" id="PTHR42756">
    <property type="entry name" value="TRANSCRIPTIONAL REGULATOR, MARR"/>
    <property type="match status" value="1"/>
</dbReference>
<keyword evidence="1" id="KW-0805">Transcription regulation</keyword>
<organism evidence="5 6">
    <name type="scientific">Anaerosolibacter carboniphilus</name>
    <dbReference type="NCBI Taxonomy" id="1417629"/>
    <lineage>
        <taxon>Bacteria</taxon>
        <taxon>Bacillati</taxon>
        <taxon>Bacillota</taxon>
        <taxon>Clostridia</taxon>
        <taxon>Peptostreptococcales</taxon>
        <taxon>Thermotaleaceae</taxon>
        <taxon>Anaerosolibacter</taxon>
    </lineage>
</organism>
<evidence type="ECO:0000256" key="1">
    <source>
        <dbReference type="ARBA" id="ARBA00023015"/>
    </source>
</evidence>
<dbReference type="Proteomes" id="UP000579281">
    <property type="component" value="Unassembled WGS sequence"/>
</dbReference>